<feature type="region of interest" description="Disordered" evidence="1">
    <location>
        <begin position="19"/>
        <end position="60"/>
    </location>
</feature>
<evidence type="ECO:0000313" key="2">
    <source>
        <dbReference type="EMBL" id="TRM57538.1"/>
    </source>
</evidence>
<feature type="compositionally biased region" description="Basic and acidic residues" evidence="1">
    <location>
        <begin position="783"/>
        <end position="793"/>
    </location>
</feature>
<feature type="compositionally biased region" description="Low complexity" evidence="1">
    <location>
        <begin position="24"/>
        <end position="51"/>
    </location>
</feature>
<feature type="compositionally biased region" description="Basic and acidic residues" evidence="1">
    <location>
        <begin position="624"/>
        <end position="633"/>
    </location>
</feature>
<feature type="compositionally biased region" description="Polar residues" evidence="1">
    <location>
        <begin position="796"/>
        <end position="805"/>
    </location>
</feature>
<feature type="compositionally biased region" description="Low complexity" evidence="1">
    <location>
        <begin position="317"/>
        <end position="332"/>
    </location>
</feature>
<feature type="compositionally biased region" description="Acidic residues" evidence="1">
    <location>
        <begin position="846"/>
        <end position="860"/>
    </location>
</feature>
<dbReference type="AlphaFoldDB" id="A0A550BYG2"/>
<feature type="region of interest" description="Disordered" evidence="1">
    <location>
        <begin position="239"/>
        <end position="264"/>
    </location>
</feature>
<organism evidence="2 3">
    <name type="scientific">Schizophyllum amplum</name>
    <dbReference type="NCBI Taxonomy" id="97359"/>
    <lineage>
        <taxon>Eukaryota</taxon>
        <taxon>Fungi</taxon>
        <taxon>Dikarya</taxon>
        <taxon>Basidiomycota</taxon>
        <taxon>Agaricomycotina</taxon>
        <taxon>Agaricomycetes</taxon>
        <taxon>Agaricomycetidae</taxon>
        <taxon>Agaricales</taxon>
        <taxon>Schizophyllaceae</taxon>
        <taxon>Schizophyllum</taxon>
    </lineage>
</organism>
<dbReference type="OrthoDB" id="3271284at2759"/>
<comment type="caution">
    <text evidence="2">The sequence shown here is derived from an EMBL/GenBank/DDBJ whole genome shotgun (WGS) entry which is preliminary data.</text>
</comment>
<feature type="region of interest" description="Disordered" evidence="1">
    <location>
        <begin position="83"/>
        <end position="182"/>
    </location>
</feature>
<dbReference type="STRING" id="97359.A0A550BYG2"/>
<feature type="compositionally biased region" description="Pro residues" evidence="1">
    <location>
        <begin position="504"/>
        <end position="516"/>
    </location>
</feature>
<feature type="region of interest" description="Disordered" evidence="1">
    <location>
        <begin position="902"/>
        <end position="935"/>
    </location>
</feature>
<feature type="region of interest" description="Disordered" evidence="1">
    <location>
        <begin position="317"/>
        <end position="398"/>
    </location>
</feature>
<feature type="compositionally biased region" description="Basic residues" evidence="1">
    <location>
        <begin position="871"/>
        <end position="883"/>
    </location>
</feature>
<evidence type="ECO:0000313" key="3">
    <source>
        <dbReference type="Proteomes" id="UP000320762"/>
    </source>
</evidence>
<feature type="compositionally biased region" description="Basic residues" evidence="1">
    <location>
        <begin position="247"/>
        <end position="258"/>
    </location>
</feature>
<feature type="region of interest" description="Disordered" evidence="1">
    <location>
        <begin position="488"/>
        <end position="888"/>
    </location>
</feature>
<feature type="compositionally biased region" description="Basic and acidic residues" evidence="1">
    <location>
        <begin position="528"/>
        <end position="547"/>
    </location>
</feature>
<proteinExistence type="predicted"/>
<feature type="compositionally biased region" description="Acidic residues" evidence="1">
    <location>
        <begin position="91"/>
        <end position="102"/>
    </location>
</feature>
<feature type="compositionally biased region" description="Polar residues" evidence="1">
    <location>
        <begin position="750"/>
        <end position="762"/>
    </location>
</feature>
<gene>
    <name evidence="2" type="ORF">BD626DRAFT_634682</name>
</gene>
<feature type="compositionally biased region" description="Low complexity" evidence="1">
    <location>
        <begin position="560"/>
        <end position="596"/>
    </location>
</feature>
<accession>A0A550BYG2</accession>
<dbReference type="Proteomes" id="UP000320762">
    <property type="component" value="Unassembled WGS sequence"/>
</dbReference>
<dbReference type="EMBL" id="VDMD01000045">
    <property type="protein sequence ID" value="TRM57538.1"/>
    <property type="molecule type" value="Genomic_DNA"/>
</dbReference>
<name>A0A550BYG2_9AGAR</name>
<protein>
    <submittedName>
        <fullName evidence="2">Uncharacterized protein</fullName>
    </submittedName>
</protein>
<keyword evidence="3" id="KW-1185">Reference proteome</keyword>
<reference evidence="2 3" key="1">
    <citation type="journal article" date="2019" name="New Phytol.">
        <title>Comparative genomics reveals unique wood-decay strategies and fruiting body development in the Schizophyllaceae.</title>
        <authorList>
            <person name="Almasi E."/>
            <person name="Sahu N."/>
            <person name="Krizsan K."/>
            <person name="Balint B."/>
            <person name="Kovacs G.M."/>
            <person name="Kiss B."/>
            <person name="Cseklye J."/>
            <person name="Drula E."/>
            <person name="Henrissat B."/>
            <person name="Nagy I."/>
            <person name="Chovatia M."/>
            <person name="Adam C."/>
            <person name="LaButti K."/>
            <person name="Lipzen A."/>
            <person name="Riley R."/>
            <person name="Grigoriev I.V."/>
            <person name="Nagy L.G."/>
        </authorList>
    </citation>
    <scope>NUCLEOTIDE SEQUENCE [LARGE SCALE GENOMIC DNA]</scope>
    <source>
        <strain evidence="2 3">NL-1724</strain>
    </source>
</reference>
<feature type="compositionally biased region" description="Polar residues" evidence="1">
    <location>
        <begin position="641"/>
        <end position="652"/>
    </location>
</feature>
<feature type="compositionally biased region" description="Basic and acidic residues" evidence="1">
    <location>
        <begin position="362"/>
        <end position="371"/>
    </location>
</feature>
<feature type="compositionally biased region" description="Polar residues" evidence="1">
    <location>
        <begin position="682"/>
        <end position="691"/>
    </location>
</feature>
<sequence length="1099" mass="118752">MPALSSFVVYRKLFFSKGKNARVTAQQEAEAEAQPPSATSSFSASGSLPTPLHSPPAIVFDISPEHFGQSSFTRERAEGPIPWLSYNEVPNSEEDGAFEDDSSIAYLRDTGSSMIHSDETSHNGRPRLTLANPPPRPPRKRPVIPPIQIPNLVPTKPLDLRDKGTPKPTQTAFTPGDAQEQQATEEELRYYLDGQAVLGVNADVAFSFSPIPEEQSGEEEEVDVLEGLHFNSLSPEETVPDFAAIKTSRRQSRSRKTASRTASLRSLHVRPKSVLLEDGTVRTFSSEDAHMARLIMTSVLDSSQLSPSIYSFGNSDISPASSSQHSATSTNSRPFWMQDGAPPVPPMPSWFTPTDGRTPDTQAERNLDEAAPRTSTSTETGMRPPAPASLPTPPDTIQIKVNSRDPPEIPASAISATSSDGHTRIINDFPRVPPLFMAGTLNGYLSTMDSPMTAKPESATLPIHPTTPWSHGRLAPTTPVQTRSATLPYAPTHARNKSGTVVPLPRPPTQRPPPPDFAVTAVPLELGDDNRATTPDIRRTDSLRQRSDGVVPLPPLPPQASGTLSASSRSSSESSSSDTSSSRSSGSSIASSAPTSDFEVPNLPTPPHTAPSGTTSFCSGGDASSERRGSLHDIDEEGEQDSGSIKSLQHRLSMSDKLGGPRPRGPGGPRLPGTPRLGSMSGLPSVTSSPSLRGKRMGPREPVSRRSSVSSLAPVFGRTKGNSNAERPPLPPLPSELADGNTSDGRRSSLDSTTTEGDSESIATRDNRSSTSSFPVVEEEDEKQAKAESRDETAISEDSSSTSRPSAVDVPFDVDDAQEAEFHPSYLGKASDGSTPLLQKLMSELMDGDIVDDDHADDEATDGKGTPSRRSSLRKRVSQRHSNPRPIVVHGKSHRNAVIRQGVQRHPSHRREALARSRSANLRRHASSAPRDHDPKFEAGAVAWQPYTYDDVVETLSSAELQAIVSHAIRKSGSTESIRLLPLDALGKVAEEQARLEERRQDIKGQYALLARERGKLLDDRERIQKEVEVVLDEIRGVSLALDALAEELHSVNDQISQLAELRSAHSASALSLALRKLHSSLSRQQTENLKLRREMKQT</sequence>
<feature type="compositionally biased region" description="Pro residues" evidence="1">
    <location>
        <begin position="384"/>
        <end position="394"/>
    </location>
</feature>
<evidence type="ECO:0000256" key="1">
    <source>
        <dbReference type="SAM" id="MobiDB-lite"/>
    </source>
</evidence>